<keyword evidence="3" id="KW-0106">Calcium</keyword>
<dbReference type="SUPFAM" id="SSF141072">
    <property type="entry name" value="CalX-like"/>
    <property type="match status" value="1"/>
</dbReference>
<name>A0A6C2UFG9_9BACT</name>
<organism evidence="6 7">
    <name type="scientific">Pontiella sulfatireligans</name>
    <dbReference type="NCBI Taxonomy" id="2750658"/>
    <lineage>
        <taxon>Bacteria</taxon>
        <taxon>Pseudomonadati</taxon>
        <taxon>Kiritimatiellota</taxon>
        <taxon>Kiritimatiellia</taxon>
        <taxon>Kiritimatiellales</taxon>
        <taxon>Pontiellaceae</taxon>
        <taxon>Pontiella</taxon>
    </lineage>
</organism>
<proteinExistence type="predicted"/>
<keyword evidence="7" id="KW-1185">Reference proteome</keyword>
<keyword evidence="1 4" id="KW-0732">Signal</keyword>
<dbReference type="GO" id="GO:0016020">
    <property type="term" value="C:membrane"/>
    <property type="evidence" value="ECO:0007669"/>
    <property type="project" value="InterPro"/>
</dbReference>
<dbReference type="PROSITE" id="PS51257">
    <property type="entry name" value="PROKAR_LIPOPROTEIN"/>
    <property type="match status" value="1"/>
</dbReference>
<dbReference type="Proteomes" id="UP000346198">
    <property type="component" value="Unassembled WGS sequence"/>
</dbReference>
<evidence type="ECO:0000256" key="1">
    <source>
        <dbReference type="ARBA" id="ARBA00022729"/>
    </source>
</evidence>
<evidence type="ECO:0000259" key="5">
    <source>
        <dbReference type="SMART" id="SM00237"/>
    </source>
</evidence>
<reference evidence="6 7" key="1">
    <citation type="submission" date="2019-04" db="EMBL/GenBank/DDBJ databases">
        <authorList>
            <person name="Van Vliet M D."/>
        </authorList>
    </citation>
    <scope>NUCLEOTIDE SEQUENCE [LARGE SCALE GENOMIC DNA]</scope>
    <source>
        <strain evidence="6 7">F21</strain>
    </source>
</reference>
<keyword evidence="2" id="KW-0677">Repeat</keyword>
<dbReference type="PANTHER" id="PTHR36453:SF1">
    <property type="entry name" value="RIGHT HANDED BETA HELIX DOMAIN-CONTAINING PROTEIN"/>
    <property type="match status" value="1"/>
</dbReference>
<dbReference type="Pfam" id="PF13385">
    <property type="entry name" value="Laminin_G_3"/>
    <property type="match status" value="1"/>
</dbReference>
<accession>A0A6C2UFG9</accession>
<evidence type="ECO:0000313" key="6">
    <source>
        <dbReference type="EMBL" id="VGO18623.1"/>
    </source>
</evidence>
<feature type="domain" description="Calx-beta" evidence="5">
    <location>
        <begin position="849"/>
        <end position="949"/>
    </location>
</feature>
<feature type="chain" id="PRO_5025653255" description="Calx-beta domain-containing protein" evidence="4">
    <location>
        <begin position="25"/>
        <end position="971"/>
    </location>
</feature>
<dbReference type="InterPro" id="IPR039513">
    <property type="entry name" value="PL-6"/>
</dbReference>
<dbReference type="SUPFAM" id="SSF51126">
    <property type="entry name" value="Pectin lyase-like"/>
    <property type="match status" value="1"/>
</dbReference>
<dbReference type="InterPro" id="IPR011050">
    <property type="entry name" value="Pectin_lyase_fold/virulence"/>
</dbReference>
<dbReference type="SUPFAM" id="SSF49899">
    <property type="entry name" value="Concanavalin A-like lectins/glucanases"/>
    <property type="match status" value="1"/>
</dbReference>
<feature type="signal peptide" evidence="4">
    <location>
        <begin position="1"/>
        <end position="24"/>
    </location>
</feature>
<sequence>MRPFYAALLGGMLFCSCGSLMVYGALHMEVGATNQVDVWLERAEPGTTYQFQSSTNLMTPWENLGNPIVGDGRFHTERDFNDTSAGFYRAIETNIPAVRLELQSDLLDSSIFGRHATLAGGAVNFIEGRTEHFQAYAFDGANMLDLPIIGSVDALTLSMDVYLDDITGATTMLFDSGSLPGNVQLYLRDNHSGTHTGDGKDRDVGLVFKVHGNTGGNGVTGESVETTYRRFAEHSLDFLMTVSHERRNHPEHNWLHLAVTYAPSEKRVDFYINGMHDGTQYFTVAQPSVLDASRIGSDLARANPLIGKISDFNIYDTVLSAEQIRAKADFRQDLWAVRDIEQWTSDRTFYVDGATGSDGNDGSVGTPLSSIGEAVDRVNALSATMAPGSRIVIKPGVYREGGIVLKKNGTRFKPIIIEAETPGTVTLSGSEVWDDDAWSETAPGSGIWTHAWAYNFGRSTTNVFDETTEARYRREIVSMDGELLRPYMTLASLQAAPDPSNDAYMTDEHAFYVDEDNDLIYVRTTGDPNTSLLEVGIHEELLRLNLYFNNCEYVVIRGIRVQHSASFYGYHKGALNIVGSKYLLIEDCEIIDNGSSGLKSSGSGYNTVIRRCSFDRNGREGLSLVRGYSRAWVQDCAVEQNQWRNDLGNYTGPDLAGIGKIMFSSRLYFERTRVSKHNYTGLWADAQNWDITVDDGYFSENQGAIWFEINTLNQEAINNSCYENRNAAIIMDAESNRVENNLLKQTGLVSWRGMLASSRTVRTKQANIPDIYAAKDAVVRNNVVASAGTSGSLHHFDDSTIIPDSMISADNVYYAPYTANLFNIAGSAMPFSTWHDNYLYDSTSQLLPVGSPPFVNDGSVTISFESDWVVAPESRTALQVPIVLSMAVDDAITVDLSVEDVTAAKGADFRVIGSGQITFSPLERSRVISVPIARDLIAESEETFRLQLSNPGNASMGSITTFTVRIPANTD</sequence>
<dbReference type="SMART" id="SM00710">
    <property type="entry name" value="PbH1"/>
    <property type="match status" value="6"/>
</dbReference>
<dbReference type="InterPro" id="IPR012334">
    <property type="entry name" value="Pectin_lyas_fold"/>
</dbReference>
<dbReference type="InterPro" id="IPR013320">
    <property type="entry name" value="ConA-like_dom_sf"/>
</dbReference>
<dbReference type="SMART" id="SM00237">
    <property type="entry name" value="Calx_beta"/>
    <property type="match status" value="1"/>
</dbReference>
<protein>
    <recommendedName>
        <fullName evidence="5">Calx-beta domain-containing protein</fullName>
    </recommendedName>
</protein>
<dbReference type="InterPro" id="IPR039448">
    <property type="entry name" value="Beta_helix"/>
</dbReference>
<dbReference type="InterPro" id="IPR003644">
    <property type="entry name" value="Calx_beta"/>
</dbReference>
<evidence type="ECO:0000256" key="3">
    <source>
        <dbReference type="ARBA" id="ARBA00022837"/>
    </source>
</evidence>
<dbReference type="EMBL" id="CAAHFH010000001">
    <property type="protein sequence ID" value="VGO18623.1"/>
    <property type="molecule type" value="Genomic_DNA"/>
</dbReference>
<dbReference type="Pfam" id="PF14592">
    <property type="entry name" value="Chondroitinas_B"/>
    <property type="match status" value="1"/>
</dbReference>
<dbReference type="AlphaFoldDB" id="A0A6C2UFG9"/>
<dbReference type="Pfam" id="PF13229">
    <property type="entry name" value="Beta_helix"/>
    <property type="match status" value="1"/>
</dbReference>
<dbReference type="GO" id="GO:0007154">
    <property type="term" value="P:cell communication"/>
    <property type="evidence" value="ECO:0007669"/>
    <property type="project" value="InterPro"/>
</dbReference>
<dbReference type="Gene3D" id="2.160.20.10">
    <property type="entry name" value="Single-stranded right-handed beta-helix, Pectin lyase-like"/>
    <property type="match status" value="2"/>
</dbReference>
<evidence type="ECO:0000256" key="2">
    <source>
        <dbReference type="ARBA" id="ARBA00022737"/>
    </source>
</evidence>
<gene>
    <name evidence="6" type="ORF">SCARR_00676</name>
</gene>
<dbReference type="InterPro" id="IPR038081">
    <property type="entry name" value="CalX-like_sf"/>
</dbReference>
<dbReference type="Gene3D" id="2.60.120.200">
    <property type="match status" value="1"/>
</dbReference>
<dbReference type="InterPro" id="IPR006626">
    <property type="entry name" value="PbH1"/>
</dbReference>
<dbReference type="RefSeq" id="WP_168432958.1">
    <property type="nucleotide sequence ID" value="NZ_CAAHFH010000001.1"/>
</dbReference>
<evidence type="ECO:0000313" key="7">
    <source>
        <dbReference type="Proteomes" id="UP000346198"/>
    </source>
</evidence>
<dbReference type="Gene3D" id="2.60.40.2030">
    <property type="match status" value="1"/>
</dbReference>
<evidence type="ECO:0000256" key="4">
    <source>
        <dbReference type="SAM" id="SignalP"/>
    </source>
</evidence>
<dbReference type="Pfam" id="PF03160">
    <property type="entry name" value="Calx-beta"/>
    <property type="match status" value="1"/>
</dbReference>
<dbReference type="PANTHER" id="PTHR36453">
    <property type="entry name" value="SECRETED PROTEIN-RELATED"/>
    <property type="match status" value="1"/>
</dbReference>